<reference evidence="1 2" key="1">
    <citation type="journal article" date="2016" name="Mol. Biol. Evol.">
        <title>Comparative Genomics of Early-Diverging Mushroom-Forming Fungi Provides Insights into the Origins of Lignocellulose Decay Capabilities.</title>
        <authorList>
            <person name="Nagy L.G."/>
            <person name="Riley R."/>
            <person name="Tritt A."/>
            <person name="Adam C."/>
            <person name="Daum C."/>
            <person name="Floudas D."/>
            <person name="Sun H."/>
            <person name="Yadav J.S."/>
            <person name="Pangilinan J."/>
            <person name="Larsson K.H."/>
            <person name="Matsuura K."/>
            <person name="Barry K."/>
            <person name="Labutti K."/>
            <person name="Kuo R."/>
            <person name="Ohm R.A."/>
            <person name="Bhattacharya S.S."/>
            <person name="Shirouzu T."/>
            <person name="Yoshinaga Y."/>
            <person name="Martin F.M."/>
            <person name="Grigoriev I.V."/>
            <person name="Hibbett D.S."/>
        </authorList>
    </citation>
    <scope>NUCLEOTIDE SEQUENCE [LARGE SCALE GENOMIC DNA]</scope>
    <source>
        <strain evidence="1 2">CBS 109695</strain>
    </source>
</reference>
<protein>
    <submittedName>
        <fullName evidence="1">Uncharacterized protein</fullName>
    </submittedName>
</protein>
<organism evidence="1 2">
    <name type="scientific">Athelia psychrophila</name>
    <dbReference type="NCBI Taxonomy" id="1759441"/>
    <lineage>
        <taxon>Eukaryota</taxon>
        <taxon>Fungi</taxon>
        <taxon>Dikarya</taxon>
        <taxon>Basidiomycota</taxon>
        <taxon>Agaricomycotina</taxon>
        <taxon>Agaricomycetes</taxon>
        <taxon>Agaricomycetidae</taxon>
        <taxon>Atheliales</taxon>
        <taxon>Atheliaceae</taxon>
        <taxon>Athelia</taxon>
    </lineage>
</organism>
<accession>A0A165YTI6</accession>
<name>A0A165YTI6_9AGAM</name>
<evidence type="ECO:0000313" key="2">
    <source>
        <dbReference type="Proteomes" id="UP000076532"/>
    </source>
</evidence>
<proteinExistence type="predicted"/>
<gene>
    <name evidence="1" type="ORF">FIBSPDRAFT_228044</name>
</gene>
<evidence type="ECO:0000313" key="1">
    <source>
        <dbReference type="EMBL" id="KZP09901.1"/>
    </source>
</evidence>
<dbReference type="Proteomes" id="UP000076532">
    <property type="component" value="Unassembled WGS sequence"/>
</dbReference>
<keyword evidence="2" id="KW-1185">Reference proteome</keyword>
<dbReference type="EMBL" id="KV417690">
    <property type="protein sequence ID" value="KZP09901.1"/>
    <property type="molecule type" value="Genomic_DNA"/>
</dbReference>
<dbReference type="AlphaFoldDB" id="A0A165YTI6"/>
<sequence length="53" mass="6106">MLMLNIRARSRIRWLQLLRSAHPGLLAVFVCIIYFKAIAVCTQLRHEIGVARS</sequence>